<gene>
    <name evidence="1" type="ordered locus">Pyrfu_1021</name>
</gene>
<keyword evidence="2" id="KW-1185">Reference proteome</keyword>
<dbReference type="eggNOG" id="arCOG07689">
    <property type="taxonomic scope" value="Archaea"/>
</dbReference>
<dbReference type="AlphaFoldDB" id="G0EER7"/>
<evidence type="ECO:0000313" key="1">
    <source>
        <dbReference type="EMBL" id="AEM38889.1"/>
    </source>
</evidence>
<dbReference type="Proteomes" id="UP000001037">
    <property type="component" value="Chromosome"/>
</dbReference>
<dbReference type="KEGG" id="pfm:Pyrfu_1021"/>
<name>G0EER7_PYRF1</name>
<accession>G0EER7</accession>
<organism evidence="1 2">
    <name type="scientific">Pyrolobus fumarii (strain DSM 11204 / 1A)</name>
    <dbReference type="NCBI Taxonomy" id="694429"/>
    <lineage>
        <taxon>Archaea</taxon>
        <taxon>Thermoproteota</taxon>
        <taxon>Thermoprotei</taxon>
        <taxon>Desulfurococcales</taxon>
        <taxon>Pyrodictiaceae</taxon>
        <taxon>Pyrolobus</taxon>
    </lineage>
</organism>
<reference evidence="1 2" key="1">
    <citation type="journal article" date="2011" name="Stand. Genomic Sci.">
        <title>Complete genome sequence of the hyperthermophilic chemolithoautotroph Pyrolobus fumarii type strain (1A).</title>
        <authorList>
            <person name="Anderson I."/>
            <person name="Goker M."/>
            <person name="Nolan M."/>
            <person name="Lucas S."/>
            <person name="Hammon N."/>
            <person name="Deshpande S."/>
            <person name="Cheng J.F."/>
            <person name="Tapia R."/>
            <person name="Han C."/>
            <person name="Goodwin L."/>
            <person name="Pitluck S."/>
            <person name="Huntemann M."/>
            <person name="Liolios K."/>
            <person name="Ivanova N."/>
            <person name="Pagani I."/>
            <person name="Mavromatis K."/>
            <person name="Ovchinikova G."/>
            <person name="Pati A."/>
            <person name="Chen A."/>
            <person name="Palaniappan K."/>
            <person name="Land M."/>
            <person name="Hauser L."/>
            <person name="Brambilla E.M."/>
            <person name="Huber H."/>
            <person name="Yasawong M."/>
            <person name="Rohde M."/>
            <person name="Spring S."/>
            <person name="Abt B."/>
            <person name="Sikorski J."/>
            <person name="Wirth R."/>
            <person name="Detter J.C."/>
            <person name="Woyke T."/>
            <person name="Bristow J."/>
            <person name="Eisen J.A."/>
            <person name="Markowitz V."/>
            <person name="Hugenholtz P."/>
            <person name="Kyrpides N.C."/>
            <person name="Klenk H.P."/>
            <person name="Lapidus A."/>
        </authorList>
    </citation>
    <scope>NUCLEOTIDE SEQUENCE [LARGE SCALE GENOMIC DNA]</scope>
    <source>
        <strain evidence="2">DSM 11204 / 1A</strain>
    </source>
</reference>
<protein>
    <submittedName>
        <fullName evidence="1">Uncharacterized protein</fullName>
    </submittedName>
</protein>
<proteinExistence type="predicted"/>
<sequence length="259" mass="27859">MLPVLALASAIVYTVYHSSSAPMMHSTDNAMRVYSRSLCAYRMLFYDPLALEYPNQTLLRQIEYIVNESGGCLDAYIGEEAGLEPLLHLDKYDIIVIRAHGGIWDGRGFYFATGLSPQGPYDIPVLLVQKLAKNGVLEAGSPAVLSEGAVISSSEYIIVGALFFKHVARLKKGAVVVVASCDSLNDPRFVEAVLTAGAVAYIGWMGKTTPSAIDDMLPSLIKLIVEHLDNPCEALTNLKIIGVKLVAPTGAVLSGVCKE</sequence>
<evidence type="ECO:0000313" key="2">
    <source>
        <dbReference type="Proteomes" id="UP000001037"/>
    </source>
</evidence>
<dbReference type="InParanoid" id="G0EER7"/>
<dbReference type="HOGENOM" id="CLU_1072068_0_0_2"/>
<dbReference type="EMBL" id="CP002838">
    <property type="protein sequence ID" value="AEM38889.1"/>
    <property type="molecule type" value="Genomic_DNA"/>
</dbReference>